<name>A0ABV8ETR4_9BACT</name>
<proteinExistence type="predicted"/>
<dbReference type="RefSeq" id="WP_241294967.1">
    <property type="nucleotide sequence ID" value="NZ_JAKZGR010000008.1"/>
</dbReference>
<comment type="caution">
    <text evidence="2">The sequence shown here is derived from an EMBL/GenBank/DDBJ whole genome shotgun (WGS) entry which is preliminary data.</text>
</comment>
<feature type="signal peptide" evidence="1">
    <location>
        <begin position="1"/>
        <end position="20"/>
    </location>
</feature>
<evidence type="ECO:0000313" key="2">
    <source>
        <dbReference type="EMBL" id="MFC3978397.1"/>
    </source>
</evidence>
<gene>
    <name evidence="2" type="ORF">ACFOUP_18585</name>
</gene>
<keyword evidence="3" id="KW-1185">Reference proteome</keyword>
<organism evidence="2 3">
    <name type="scientific">Belliella kenyensis</name>
    <dbReference type="NCBI Taxonomy" id="1472724"/>
    <lineage>
        <taxon>Bacteria</taxon>
        <taxon>Pseudomonadati</taxon>
        <taxon>Bacteroidota</taxon>
        <taxon>Cytophagia</taxon>
        <taxon>Cytophagales</taxon>
        <taxon>Cyclobacteriaceae</taxon>
        <taxon>Belliella</taxon>
    </lineage>
</organism>
<evidence type="ECO:0000256" key="1">
    <source>
        <dbReference type="SAM" id="SignalP"/>
    </source>
</evidence>
<keyword evidence="1" id="KW-0732">Signal</keyword>
<reference evidence="3" key="1">
    <citation type="journal article" date="2019" name="Int. J. Syst. Evol. Microbiol.">
        <title>The Global Catalogue of Microorganisms (GCM) 10K type strain sequencing project: providing services to taxonomists for standard genome sequencing and annotation.</title>
        <authorList>
            <consortium name="The Broad Institute Genomics Platform"/>
            <consortium name="The Broad Institute Genome Sequencing Center for Infectious Disease"/>
            <person name="Wu L."/>
            <person name="Ma J."/>
        </authorList>
    </citation>
    <scope>NUCLEOTIDE SEQUENCE [LARGE SCALE GENOMIC DNA]</scope>
    <source>
        <strain evidence="3">CECT 8551</strain>
    </source>
</reference>
<evidence type="ECO:0000313" key="3">
    <source>
        <dbReference type="Proteomes" id="UP001595766"/>
    </source>
</evidence>
<accession>A0ABV8ETR4</accession>
<sequence>MKYLKSILLLLLTLIYGCNTDNFEDEWINEEPNKIDLKVNDIAPVHLIRNLTATLCCEDQITVSFDHWVKNPNNLMSGGSAFNLMIDRQGNLLSLWYKDYIHPNNEYRSADFTPVTSLKIEDFEFVEDQILKLKVIGQIFQRTTNFYEEPVPTDIEADIEIKSFSKCTCNSGNNSVSNIDNMIFLPAVRSQQGEVITYSIFSNSGYYLEFANFKNFISNMPVGVYVFDEDSASPRIDFMKFIGVPKFFHSSIIPVEWLQYETSGSFEITKSQTSTLVKFDLIATENGEVVYELKNALFETSW</sequence>
<dbReference type="PROSITE" id="PS51257">
    <property type="entry name" value="PROKAR_LIPOPROTEIN"/>
    <property type="match status" value="1"/>
</dbReference>
<dbReference type="EMBL" id="JBHSAV010000094">
    <property type="protein sequence ID" value="MFC3978397.1"/>
    <property type="molecule type" value="Genomic_DNA"/>
</dbReference>
<protein>
    <submittedName>
        <fullName evidence="2">Uncharacterized protein</fullName>
    </submittedName>
</protein>
<dbReference type="Proteomes" id="UP001595766">
    <property type="component" value="Unassembled WGS sequence"/>
</dbReference>
<feature type="chain" id="PRO_5047499891" evidence="1">
    <location>
        <begin position="21"/>
        <end position="302"/>
    </location>
</feature>